<reference evidence="2 3" key="1">
    <citation type="submission" date="2020-04" db="EMBL/GenBank/DDBJ databases">
        <authorList>
            <person name="Depoorter E."/>
        </authorList>
    </citation>
    <scope>NUCLEOTIDE SEQUENCE [LARGE SCALE GENOMIC DNA]</scope>
    <source>
        <strain evidence="2 3">BCC0132</strain>
    </source>
</reference>
<gene>
    <name evidence="2" type="ORF">BCO9919_05443</name>
</gene>
<dbReference type="EMBL" id="CABWIK020000042">
    <property type="protein sequence ID" value="CAB3972753.1"/>
    <property type="molecule type" value="Genomic_DNA"/>
</dbReference>
<feature type="region of interest" description="Disordered" evidence="1">
    <location>
        <begin position="197"/>
        <end position="218"/>
    </location>
</feature>
<evidence type="ECO:0000313" key="3">
    <source>
        <dbReference type="Proteomes" id="UP000494322"/>
    </source>
</evidence>
<evidence type="ECO:0000256" key="1">
    <source>
        <dbReference type="SAM" id="MobiDB-lite"/>
    </source>
</evidence>
<feature type="region of interest" description="Disordered" evidence="1">
    <location>
        <begin position="95"/>
        <end position="119"/>
    </location>
</feature>
<organism evidence="2 3">
    <name type="scientific">Burkholderia cenocepacia</name>
    <dbReference type="NCBI Taxonomy" id="95486"/>
    <lineage>
        <taxon>Bacteria</taxon>
        <taxon>Pseudomonadati</taxon>
        <taxon>Pseudomonadota</taxon>
        <taxon>Betaproteobacteria</taxon>
        <taxon>Burkholderiales</taxon>
        <taxon>Burkholderiaceae</taxon>
        <taxon>Burkholderia</taxon>
        <taxon>Burkholderia cepacia complex</taxon>
    </lineage>
</organism>
<feature type="region of interest" description="Disordered" evidence="1">
    <location>
        <begin position="1"/>
        <end position="48"/>
    </location>
</feature>
<protein>
    <submittedName>
        <fullName evidence="2">Uncharacterized protein</fullName>
    </submittedName>
</protein>
<evidence type="ECO:0000313" key="2">
    <source>
        <dbReference type="EMBL" id="CAB3972753.1"/>
    </source>
</evidence>
<proteinExistence type="predicted"/>
<sequence length="240" mass="26293">MKTGESGSKRHNGKAVRRTTALAVERPGRSGVVTEERRTQAPVDNRGQVGDAGEIWRFRKEADGKRAAADPARRNGLVVVARSGAGRLAWPKSNHREMGAVNGPGANGAEFDRSESVPSDRRRAAPSICFTGAAPVRPLFTFGVSWSTYFAGCRTPSCCNQSGFGVGVRWWSVGAATTEKDGVETLTLPYANAERPRRSPIAPRLPPRPANATAHRSEKRYTRRYNFQNISKYQPLKTFH</sequence>
<name>A0A6J5JLQ1_9BURK</name>
<dbReference type="AlphaFoldDB" id="A0A6J5JLQ1"/>
<dbReference type="Proteomes" id="UP000494322">
    <property type="component" value="Unassembled WGS sequence"/>
</dbReference>
<feature type="compositionally biased region" description="Basic and acidic residues" evidence="1">
    <location>
        <begin position="110"/>
        <end position="119"/>
    </location>
</feature>
<accession>A0A6J5JLQ1</accession>